<keyword evidence="2" id="KW-0805">Transcription regulation</keyword>
<dbReference type="Gene3D" id="1.10.10.10">
    <property type="entry name" value="Winged helix-like DNA-binding domain superfamily/Winged helix DNA-binding domain"/>
    <property type="match status" value="1"/>
</dbReference>
<dbReference type="InterPro" id="IPR000847">
    <property type="entry name" value="LysR_HTH_N"/>
</dbReference>
<dbReference type="Pfam" id="PF00126">
    <property type="entry name" value="HTH_1"/>
    <property type="match status" value="1"/>
</dbReference>
<dbReference type="SUPFAM" id="SSF46785">
    <property type="entry name" value="Winged helix' DNA-binding domain"/>
    <property type="match status" value="1"/>
</dbReference>
<evidence type="ECO:0000313" key="6">
    <source>
        <dbReference type="EMBL" id="MDA5195028.1"/>
    </source>
</evidence>
<evidence type="ECO:0000259" key="5">
    <source>
        <dbReference type="PROSITE" id="PS50931"/>
    </source>
</evidence>
<evidence type="ECO:0000256" key="4">
    <source>
        <dbReference type="ARBA" id="ARBA00023163"/>
    </source>
</evidence>
<organism evidence="6 7">
    <name type="scientific">Govanella unica</name>
    <dbReference type="NCBI Taxonomy" id="2975056"/>
    <lineage>
        <taxon>Bacteria</taxon>
        <taxon>Pseudomonadati</taxon>
        <taxon>Pseudomonadota</taxon>
        <taxon>Alphaproteobacteria</taxon>
        <taxon>Emcibacterales</taxon>
        <taxon>Govanellaceae</taxon>
        <taxon>Govanella</taxon>
    </lineage>
</organism>
<sequence length="302" mass="33622">MSLAPRAIRHFIAVVEHGSYSRAAEKIHLSQPALSNSVSQLEKQLDVKLLERTSQGVKPTIYGQVLYERAKVVNAELRMAVDEIDLLRGARKGRLLIGAGPSVLEGVMLDTILRLTASRPELSFSITEGPEEVLFNAVKKGDLDMCICSVPQTAPSPDLEQDILYENPTYAIVRSGHPLTTETKVDWAEITRYPWIIADTRLEPKDQEILATVADQRPDTIIQTNSPGFMKKMVLRSDFVTFMPKTLIQMEEENGLLVAVGNPKGIYSRPIGITTRRHSFLSPACRLVIREFRAVCAEKGLI</sequence>
<accession>A0A9X3U072</accession>
<dbReference type="EMBL" id="JANWOI010000005">
    <property type="protein sequence ID" value="MDA5195028.1"/>
    <property type="molecule type" value="Genomic_DNA"/>
</dbReference>
<dbReference type="AlphaFoldDB" id="A0A9X3U072"/>
<keyword evidence="4" id="KW-0804">Transcription</keyword>
<dbReference type="InterPro" id="IPR050950">
    <property type="entry name" value="HTH-type_LysR_regulators"/>
</dbReference>
<dbReference type="PANTHER" id="PTHR30419:SF8">
    <property type="entry name" value="NITROGEN ASSIMILATION TRANSCRIPTIONAL ACTIVATOR-RELATED"/>
    <property type="match status" value="1"/>
</dbReference>
<dbReference type="GO" id="GO:0005829">
    <property type="term" value="C:cytosol"/>
    <property type="evidence" value="ECO:0007669"/>
    <property type="project" value="TreeGrafter"/>
</dbReference>
<dbReference type="RefSeq" id="WP_274944739.1">
    <property type="nucleotide sequence ID" value="NZ_JANWOI010000005.1"/>
</dbReference>
<dbReference type="PROSITE" id="PS50931">
    <property type="entry name" value="HTH_LYSR"/>
    <property type="match status" value="1"/>
</dbReference>
<evidence type="ECO:0000256" key="1">
    <source>
        <dbReference type="ARBA" id="ARBA00009437"/>
    </source>
</evidence>
<name>A0A9X3U072_9PROT</name>
<evidence type="ECO:0000313" key="7">
    <source>
        <dbReference type="Proteomes" id="UP001141619"/>
    </source>
</evidence>
<dbReference type="InterPro" id="IPR036390">
    <property type="entry name" value="WH_DNA-bd_sf"/>
</dbReference>
<dbReference type="PANTHER" id="PTHR30419">
    <property type="entry name" value="HTH-TYPE TRANSCRIPTIONAL REGULATOR YBHD"/>
    <property type="match status" value="1"/>
</dbReference>
<gene>
    <name evidence="6" type="ORF">NYP16_13820</name>
</gene>
<proteinExistence type="inferred from homology"/>
<comment type="similarity">
    <text evidence="1">Belongs to the LysR transcriptional regulatory family.</text>
</comment>
<dbReference type="InterPro" id="IPR005119">
    <property type="entry name" value="LysR_subst-bd"/>
</dbReference>
<dbReference type="FunFam" id="1.10.10.10:FF:000001">
    <property type="entry name" value="LysR family transcriptional regulator"/>
    <property type="match status" value="1"/>
</dbReference>
<dbReference type="Gene3D" id="3.40.190.10">
    <property type="entry name" value="Periplasmic binding protein-like II"/>
    <property type="match status" value="2"/>
</dbReference>
<dbReference type="GO" id="GO:0003700">
    <property type="term" value="F:DNA-binding transcription factor activity"/>
    <property type="evidence" value="ECO:0007669"/>
    <property type="project" value="InterPro"/>
</dbReference>
<keyword evidence="3" id="KW-0238">DNA-binding</keyword>
<dbReference type="InterPro" id="IPR036388">
    <property type="entry name" value="WH-like_DNA-bd_sf"/>
</dbReference>
<dbReference type="Pfam" id="PF03466">
    <property type="entry name" value="LysR_substrate"/>
    <property type="match status" value="1"/>
</dbReference>
<reference evidence="6" key="1">
    <citation type="submission" date="2022-08" db="EMBL/GenBank/DDBJ databases">
        <authorList>
            <person name="Vandamme P."/>
            <person name="Hettiarachchi A."/>
            <person name="Peeters C."/>
            <person name="Cnockaert M."/>
            <person name="Carlier A."/>
        </authorList>
    </citation>
    <scope>NUCLEOTIDE SEQUENCE</scope>
    <source>
        <strain evidence="6">LMG 31809</strain>
    </source>
</reference>
<dbReference type="Proteomes" id="UP001141619">
    <property type="component" value="Unassembled WGS sequence"/>
</dbReference>
<dbReference type="SUPFAM" id="SSF53850">
    <property type="entry name" value="Periplasmic binding protein-like II"/>
    <property type="match status" value="1"/>
</dbReference>
<reference evidence="6" key="2">
    <citation type="journal article" date="2023" name="Syst. Appl. Microbiol.">
        <title>Govania unica gen. nov., sp. nov., a rare biosphere bacterium that represents a novel family in the class Alphaproteobacteria.</title>
        <authorList>
            <person name="Vandamme P."/>
            <person name="Peeters C."/>
            <person name="Hettiarachchi A."/>
            <person name="Cnockaert M."/>
            <person name="Carlier A."/>
        </authorList>
    </citation>
    <scope>NUCLEOTIDE SEQUENCE</scope>
    <source>
        <strain evidence="6">LMG 31809</strain>
    </source>
</reference>
<dbReference type="GO" id="GO:0003677">
    <property type="term" value="F:DNA binding"/>
    <property type="evidence" value="ECO:0007669"/>
    <property type="project" value="UniProtKB-KW"/>
</dbReference>
<evidence type="ECO:0000256" key="3">
    <source>
        <dbReference type="ARBA" id="ARBA00023125"/>
    </source>
</evidence>
<dbReference type="PRINTS" id="PR00039">
    <property type="entry name" value="HTHLYSR"/>
</dbReference>
<protein>
    <submittedName>
        <fullName evidence="6">LysR family transcriptional regulator</fullName>
    </submittedName>
</protein>
<evidence type="ECO:0000256" key="2">
    <source>
        <dbReference type="ARBA" id="ARBA00023015"/>
    </source>
</evidence>
<comment type="caution">
    <text evidence="6">The sequence shown here is derived from an EMBL/GenBank/DDBJ whole genome shotgun (WGS) entry which is preliminary data.</text>
</comment>
<keyword evidence="7" id="KW-1185">Reference proteome</keyword>
<feature type="domain" description="HTH lysR-type" evidence="5">
    <location>
        <begin position="1"/>
        <end position="60"/>
    </location>
</feature>